<dbReference type="OrthoDB" id="5296765at2"/>
<dbReference type="GO" id="GO:0005524">
    <property type="term" value="F:ATP binding"/>
    <property type="evidence" value="ECO:0007669"/>
    <property type="project" value="UniProtKB-KW"/>
</dbReference>
<dbReference type="SUPFAM" id="SSF52540">
    <property type="entry name" value="P-loop containing nucleoside triphosphate hydrolases"/>
    <property type="match status" value="1"/>
</dbReference>
<dbReference type="RefSeq" id="WP_158951262.1">
    <property type="nucleotide sequence ID" value="NZ_CP046913.1"/>
</dbReference>
<keyword evidence="2" id="KW-0813">Transport</keyword>
<accession>A0A7Z2GIR7</accession>
<evidence type="ECO:0000259" key="8">
    <source>
        <dbReference type="PROSITE" id="PS50893"/>
    </source>
</evidence>
<keyword evidence="10" id="KW-1185">Reference proteome</keyword>
<evidence type="ECO:0000256" key="7">
    <source>
        <dbReference type="SAM" id="MobiDB-lite"/>
    </source>
</evidence>
<sequence>MTGASPSPIDPHAPGAAQVATSGVATSGAATSGAVASRVATPVLTVAGVTLELGERTILRDANFAVNQGEFIGVLGPNGAGKTTLMRAILGLVPASRGAIRVLGEPVARGNAKIGYMPQTRTALASRRVRGRDFVAMAADGHRWGLPRADAATRADVARVLDLVGASALADRPLSELSGGERQRLLLAQCLLGDPKLLLLDEPLISLDPHHQRGVVELVRRVQRELGIAVLFSAHELNPLLNALDRVLYLGNGVAALGSVDEVITAPVLSRLYGSPIEVMRMKGRIFVMSGDVEVEKHDHEHEHDHAHDHGHGHSHSHGHGHDDNNNAHGHTHDA</sequence>
<dbReference type="InterPro" id="IPR003439">
    <property type="entry name" value="ABC_transporter-like_ATP-bd"/>
</dbReference>
<dbReference type="KEGG" id="pacs:FAZ98_11125"/>
<dbReference type="PROSITE" id="PS00211">
    <property type="entry name" value="ABC_TRANSPORTER_1"/>
    <property type="match status" value="1"/>
</dbReference>
<protein>
    <submittedName>
        <fullName evidence="9">ATP-binding cassette domain-containing protein</fullName>
    </submittedName>
</protein>
<evidence type="ECO:0000256" key="5">
    <source>
        <dbReference type="ARBA" id="ARBA00022741"/>
    </source>
</evidence>
<keyword evidence="4" id="KW-0472">Membrane</keyword>
<dbReference type="PANTHER" id="PTHR42734:SF17">
    <property type="entry name" value="METAL TRANSPORT SYSTEM ATP-BINDING PROTEIN TM_0124-RELATED"/>
    <property type="match status" value="1"/>
</dbReference>
<keyword evidence="3" id="KW-1003">Cell membrane</keyword>
<evidence type="ECO:0000256" key="3">
    <source>
        <dbReference type="ARBA" id="ARBA00022475"/>
    </source>
</evidence>
<evidence type="ECO:0000313" key="10">
    <source>
        <dbReference type="Proteomes" id="UP000433577"/>
    </source>
</evidence>
<evidence type="ECO:0000313" key="9">
    <source>
        <dbReference type="EMBL" id="QGZ62234.1"/>
    </source>
</evidence>
<comment type="similarity">
    <text evidence="1">Belongs to the ABC transporter superfamily.</text>
</comment>
<dbReference type="AlphaFoldDB" id="A0A7Z2GIR7"/>
<dbReference type="EMBL" id="CP046913">
    <property type="protein sequence ID" value="QGZ62234.1"/>
    <property type="molecule type" value="Genomic_DNA"/>
</dbReference>
<reference evidence="9 10" key="1">
    <citation type="submission" date="2019-12" db="EMBL/GenBank/DDBJ databases">
        <title>Paraburkholderia acidiphila 7Q-K02 sp. nov and Paraburkholderia acidisoli DHF22 sp. nov., two strains isolated from forest soil.</title>
        <authorList>
            <person name="Gao Z."/>
            <person name="Qiu L."/>
        </authorList>
    </citation>
    <scope>NUCLEOTIDE SEQUENCE [LARGE SCALE GENOMIC DNA]</scope>
    <source>
        <strain evidence="9 10">DHF22</strain>
    </source>
</reference>
<evidence type="ECO:0000256" key="6">
    <source>
        <dbReference type="ARBA" id="ARBA00022840"/>
    </source>
</evidence>
<evidence type="ECO:0000256" key="2">
    <source>
        <dbReference type="ARBA" id="ARBA00022448"/>
    </source>
</evidence>
<dbReference type="PROSITE" id="PS50893">
    <property type="entry name" value="ABC_TRANSPORTER_2"/>
    <property type="match status" value="1"/>
</dbReference>
<dbReference type="CDD" id="cd03235">
    <property type="entry name" value="ABC_Metallic_Cations"/>
    <property type="match status" value="1"/>
</dbReference>
<evidence type="ECO:0000256" key="1">
    <source>
        <dbReference type="ARBA" id="ARBA00005417"/>
    </source>
</evidence>
<gene>
    <name evidence="9" type="ORF">FAZ98_11125</name>
</gene>
<dbReference type="InterPro" id="IPR027417">
    <property type="entry name" value="P-loop_NTPase"/>
</dbReference>
<dbReference type="Proteomes" id="UP000433577">
    <property type="component" value="Chromosome 1"/>
</dbReference>
<dbReference type="InterPro" id="IPR017871">
    <property type="entry name" value="ABC_transporter-like_CS"/>
</dbReference>
<feature type="compositionally biased region" description="Basic and acidic residues" evidence="7">
    <location>
        <begin position="320"/>
        <end position="335"/>
    </location>
</feature>
<feature type="compositionally biased region" description="Basic and acidic residues" evidence="7">
    <location>
        <begin position="298"/>
        <end position="312"/>
    </location>
</feature>
<organism evidence="9 10">
    <name type="scientific">Paraburkholderia acidisoli</name>
    <dbReference type="NCBI Taxonomy" id="2571748"/>
    <lineage>
        <taxon>Bacteria</taxon>
        <taxon>Pseudomonadati</taxon>
        <taxon>Pseudomonadota</taxon>
        <taxon>Betaproteobacteria</taxon>
        <taxon>Burkholderiales</taxon>
        <taxon>Burkholderiaceae</taxon>
        <taxon>Paraburkholderia</taxon>
    </lineage>
</organism>
<dbReference type="InterPro" id="IPR050153">
    <property type="entry name" value="Metal_Ion_Import_ABC"/>
</dbReference>
<feature type="domain" description="ABC transporter" evidence="8">
    <location>
        <begin position="44"/>
        <end position="277"/>
    </location>
</feature>
<keyword evidence="5" id="KW-0547">Nucleotide-binding</keyword>
<dbReference type="PANTHER" id="PTHR42734">
    <property type="entry name" value="METAL TRANSPORT SYSTEM ATP-BINDING PROTEIN TM_0124-RELATED"/>
    <property type="match status" value="1"/>
</dbReference>
<keyword evidence="4" id="KW-0997">Cell inner membrane</keyword>
<dbReference type="InterPro" id="IPR003593">
    <property type="entry name" value="AAA+_ATPase"/>
</dbReference>
<dbReference type="Pfam" id="PF00005">
    <property type="entry name" value="ABC_tran"/>
    <property type="match status" value="1"/>
</dbReference>
<proteinExistence type="inferred from homology"/>
<keyword evidence="6 9" id="KW-0067">ATP-binding</keyword>
<dbReference type="SMART" id="SM00382">
    <property type="entry name" value="AAA"/>
    <property type="match status" value="1"/>
</dbReference>
<name>A0A7Z2GIR7_9BURK</name>
<dbReference type="Gene3D" id="3.40.50.300">
    <property type="entry name" value="P-loop containing nucleotide triphosphate hydrolases"/>
    <property type="match status" value="1"/>
</dbReference>
<feature type="region of interest" description="Disordered" evidence="7">
    <location>
        <begin position="298"/>
        <end position="335"/>
    </location>
</feature>
<evidence type="ECO:0000256" key="4">
    <source>
        <dbReference type="ARBA" id="ARBA00022519"/>
    </source>
</evidence>
<dbReference type="GO" id="GO:0016887">
    <property type="term" value="F:ATP hydrolysis activity"/>
    <property type="evidence" value="ECO:0007669"/>
    <property type="project" value="InterPro"/>
</dbReference>